<reference evidence="10 11" key="1">
    <citation type="submission" date="2014-04" db="EMBL/GenBank/DDBJ databases">
        <title>Characterization and application of a salt tolerant electro-active bacterium.</title>
        <authorList>
            <person name="Yang L."/>
            <person name="Wei S."/>
            <person name="Tay Q.X.M."/>
        </authorList>
    </citation>
    <scope>NUCLEOTIDE SEQUENCE [LARGE SCALE GENOMIC DNA]</scope>
    <source>
        <strain evidence="10 11">LY1</strain>
    </source>
</reference>
<sequence>MIRIIFTLIFVLAFTVSYAQKVTLSGTVKDRENGETLIGVNIFDRIQQKVSITNNYGFYSYTRPQGEVEMVFSYVGYEPFVFKTYLEKDTTIVVQLIPSHLLKEVVVEGDRQELLQENTQMGSINVPLRQIKDMPALMGEVDVLKVLQLLPGVQSGTEGASGLYVRGGGPDQNLILLDGVPVYNATHLFGFFSVFNADALNNVELIKGGFPARYGGRLSSVIDITMKEGNMKEFHGEGSIGLIASKLTLEGPIVKDKTSFLLSGRRTYLDLLARPFIKNQSDGQDDVGYYFYDLNAKVNHIFDDNNRLYLSFYGGDDKAYSRSQYTGNFNGIETKSREEFGLGWGNVITGARWNHIFNNKLFANFAATYTNYHFRLFSEDESTSIYNGDRVDDFFKADYRSGIRDYALKADFDYIPSSAHYIRFGANHINHRFTPGVLTATERSDIFDMFGGEESYSQEYSAYAEDDIQVGDKLKLNLGLHYSGFLVDGEHYKSLQPRVAGRYLIDETSSVKGSFATMAQFIHLLTNAGLGLPTDLWVPSTGRIGPQQSWQASLGYYKSLKGGFEWSVEGYYKAMDGLIEYKDGASYLNMVENWEDKVEVGRGRSYGLEMFVQKKIGKTTGWLGYTLSRTERQFENINFNEWFPFRYDRTHDVSFTLSHHLSDKIHLSGTWVYGSGNAISIPTEIYQGETALDFGYEGQQVDYYESRNNFRMRAYHRLDLGVSFIKQKRWGERTWNISVYNAYNRMNPFYLDFARNQDTGQKSLVQYTLFPVLPSFSYGFKF</sequence>
<feature type="domain" description="TonB-dependent receptor plug" evidence="9">
    <location>
        <begin position="139"/>
        <end position="217"/>
    </location>
</feature>
<dbReference type="SUPFAM" id="SSF49464">
    <property type="entry name" value="Carboxypeptidase regulatory domain-like"/>
    <property type="match status" value="1"/>
</dbReference>
<dbReference type="RefSeq" id="WP_035069959.1">
    <property type="nucleotide sequence ID" value="NZ_JMIH01000013.1"/>
</dbReference>
<evidence type="ECO:0000256" key="2">
    <source>
        <dbReference type="ARBA" id="ARBA00022448"/>
    </source>
</evidence>
<keyword evidence="7 8" id="KW-0998">Cell outer membrane</keyword>
<proteinExistence type="inferred from homology"/>
<dbReference type="InterPro" id="IPR008969">
    <property type="entry name" value="CarboxyPept-like_regulatory"/>
</dbReference>
<dbReference type="PROSITE" id="PS52016">
    <property type="entry name" value="TONB_DEPENDENT_REC_3"/>
    <property type="match status" value="1"/>
</dbReference>
<comment type="caution">
    <text evidence="10">The sequence shown here is derived from an EMBL/GenBank/DDBJ whole genome shotgun (WGS) entry which is preliminary data.</text>
</comment>
<protein>
    <submittedName>
        <fullName evidence="10">TonB-dependent receptor</fullName>
    </submittedName>
</protein>
<comment type="subcellular location">
    <subcellularLocation>
        <location evidence="1 8">Cell outer membrane</location>
        <topology evidence="1 8">Multi-pass membrane protein</topology>
    </subcellularLocation>
</comment>
<evidence type="ECO:0000313" key="11">
    <source>
        <dbReference type="Proteomes" id="UP000027821"/>
    </source>
</evidence>
<gene>
    <name evidence="10" type="ORF">EL17_01635</name>
</gene>
<evidence type="ECO:0000256" key="6">
    <source>
        <dbReference type="ARBA" id="ARBA00023136"/>
    </source>
</evidence>
<dbReference type="GO" id="GO:0015344">
    <property type="term" value="F:siderophore uptake transmembrane transporter activity"/>
    <property type="evidence" value="ECO:0007669"/>
    <property type="project" value="TreeGrafter"/>
</dbReference>
<dbReference type="GO" id="GO:0044718">
    <property type="term" value="P:siderophore transmembrane transport"/>
    <property type="evidence" value="ECO:0007669"/>
    <property type="project" value="TreeGrafter"/>
</dbReference>
<dbReference type="OrthoDB" id="1111684at2"/>
<evidence type="ECO:0000256" key="1">
    <source>
        <dbReference type="ARBA" id="ARBA00004571"/>
    </source>
</evidence>
<dbReference type="PANTHER" id="PTHR30069">
    <property type="entry name" value="TONB-DEPENDENT OUTER MEMBRANE RECEPTOR"/>
    <property type="match status" value="1"/>
</dbReference>
<evidence type="ECO:0000259" key="9">
    <source>
        <dbReference type="Pfam" id="PF07715"/>
    </source>
</evidence>
<dbReference type="GO" id="GO:0009279">
    <property type="term" value="C:cell outer membrane"/>
    <property type="evidence" value="ECO:0007669"/>
    <property type="project" value="UniProtKB-SubCell"/>
</dbReference>
<dbReference type="Gene3D" id="2.40.170.20">
    <property type="entry name" value="TonB-dependent receptor, beta-barrel domain"/>
    <property type="match status" value="1"/>
</dbReference>
<evidence type="ECO:0000313" key="10">
    <source>
        <dbReference type="EMBL" id="KEO75267.1"/>
    </source>
</evidence>
<keyword evidence="6 8" id="KW-0472">Membrane</keyword>
<dbReference type="Pfam" id="PF13715">
    <property type="entry name" value="CarbopepD_reg_2"/>
    <property type="match status" value="1"/>
</dbReference>
<keyword evidence="3 8" id="KW-1134">Transmembrane beta strand</keyword>
<accession>A0A074LMZ3</accession>
<dbReference type="InterPro" id="IPR036942">
    <property type="entry name" value="Beta-barrel_TonB_sf"/>
</dbReference>
<dbReference type="SUPFAM" id="SSF56935">
    <property type="entry name" value="Porins"/>
    <property type="match status" value="1"/>
</dbReference>
<dbReference type="Proteomes" id="UP000027821">
    <property type="component" value="Unassembled WGS sequence"/>
</dbReference>
<evidence type="ECO:0000256" key="8">
    <source>
        <dbReference type="PROSITE-ProRule" id="PRU01360"/>
    </source>
</evidence>
<keyword evidence="4 8" id="KW-0812">Transmembrane</keyword>
<dbReference type="PANTHER" id="PTHR30069:SF29">
    <property type="entry name" value="HEMOGLOBIN AND HEMOGLOBIN-HAPTOGLOBIN-BINDING PROTEIN 1-RELATED"/>
    <property type="match status" value="1"/>
</dbReference>
<keyword evidence="2 8" id="KW-0813">Transport</keyword>
<dbReference type="Gene3D" id="2.170.130.10">
    <property type="entry name" value="TonB-dependent receptor, plug domain"/>
    <property type="match status" value="1"/>
</dbReference>
<evidence type="ECO:0000256" key="7">
    <source>
        <dbReference type="ARBA" id="ARBA00023237"/>
    </source>
</evidence>
<name>A0A074LMZ3_9BACT</name>
<evidence type="ECO:0000256" key="3">
    <source>
        <dbReference type="ARBA" id="ARBA00022452"/>
    </source>
</evidence>
<keyword evidence="10" id="KW-0675">Receptor</keyword>
<dbReference type="InterPro" id="IPR037066">
    <property type="entry name" value="Plug_dom_sf"/>
</dbReference>
<evidence type="ECO:0000256" key="4">
    <source>
        <dbReference type="ARBA" id="ARBA00022692"/>
    </source>
</evidence>
<evidence type="ECO:0000256" key="5">
    <source>
        <dbReference type="ARBA" id="ARBA00022729"/>
    </source>
</evidence>
<keyword evidence="5" id="KW-0732">Signal</keyword>
<dbReference type="Pfam" id="PF07715">
    <property type="entry name" value="Plug"/>
    <property type="match status" value="1"/>
</dbReference>
<dbReference type="EMBL" id="JMIH01000013">
    <property type="protein sequence ID" value="KEO75267.1"/>
    <property type="molecule type" value="Genomic_DNA"/>
</dbReference>
<dbReference type="STRING" id="1048983.EL17_01635"/>
<keyword evidence="11" id="KW-1185">Reference proteome</keyword>
<dbReference type="InterPro" id="IPR012910">
    <property type="entry name" value="Plug_dom"/>
</dbReference>
<comment type="similarity">
    <text evidence="8">Belongs to the TonB-dependent receptor family.</text>
</comment>
<dbReference type="eggNOG" id="COG4771">
    <property type="taxonomic scope" value="Bacteria"/>
</dbReference>
<dbReference type="InterPro" id="IPR039426">
    <property type="entry name" value="TonB-dep_rcpt-like"/>
</dbReference>
<organism evidence="10 11">
    <name type="scientific">Anditalea andensis</name>
    <dbReference type="NCBI Taxonomy" id="1048983"/>
    <lineage>
        <taxon>Bacteria</taxon>
        <taxon>Pseudomonadati</taxon>
        <taxon>Bacteroidota</taxon>
        <taxon>Cytophagia</taxon>
        <taxon>Cytophagales</taxon>
        <taxon>Cytophagaceae</taxon>
        <taxon>Anditalea</taxon>
    </lineage>
</organism>
<dbReference type="AlphaFoldDB" id="A0A074LMZ3"/>